<dbReference type="GO" id="GO:0016712">
    <property type="term" value="F:oxidoreductase activity, acting on paired donors, with incorporation or reduction of molecular oxygen, reduced flavin or flavoprotein as one donor, and incorporation of one atom of oxygen"/>
    <property type="evidence" value="ECO:0007669"/>
    <property type="project" value="TreeGrafter"/>
</dbReference>
<keyword evidence="6" id="KW-0503">Monooxygenase</keyword>
<evidence type="ECO:0000313" key="8">
    <source>
        <dbReference type="WBParaSite" id="PDA_v2.g19400.t1"/>
    </source>
</evidence>
<dbReference type="GO" id="GO:0006082">
    <property type="term" value="P:organic acid metabolic process"/>
    <property type="evidence" value="ECO:0007669"/>
    <property type="project" value="TreeGrafter"/>
</dbReference>
<dbReference type="Pfam" id="PF00067">
    <property type="entry name" value="p450"/>
    <property type="match status" value="1"/>
</dbReference>
<dbReference type="InterPro" id="IPR050182">
    <property type="entry name" value="Cytochrome_P450_fam2"/>
</dbReference>
<dbReference type="SUPFAM" id="SSF48264">
    <property type="entry name" value="Cytochrome P450"/>
    <property type="match status" value="1"/>
</dbReference>
<proteinExistence type="inferred from homology"/>
<keyword evidence="7" id="KW-1185">Reference proteome</keyword>
<evidence type="ECO:0000313" key="7">
    <source>
        <dbReference type="Proteomes" id="UP000887578"/>
    </source>
</evidence>
<dbReference type="GO" id="GO:0006805">
    <property type="term" value="P:xenobiotic metabolic process"/>
    <property type="evidence" value="ECO:0007669"/>
    <property type="project" value="TreeGrafter"/>
</dbReference>
<evidence type="ECO:0000256" key="2">
    <source>
        <dbReference type="ARBA" id="ARBA00010617"/>
    </source>
</evidence>
<dbReference type="PANTHER" id="PTHR24300:SF369">
    <property type="entry name" value="CYTOCHROME P450 FAMILY"/>
    <property type="match status" value="1"/>
</dbReference>
<dbReference type="GO" id="GO:0005737">
    <property type="term" value="C:cytoplasm"/>
    <property type="evidence" value="ECO:0007669"/>
    <property type="project" value="TreeGrafter"/>
</dbReference>
<dbReference type="AlphaFoldDB" id="A0A914PN03"/>
<evidence type="ECO:0000256" key="5">
    <source>
        <dbReference type="ARBA" id="ARBA00023004"/>
    </source>
</evidence>
<protein>
    <submittedName>
        <fullName evidence="8">Cytochrome P450</fullName>
    </submittedName>
</protein>
<comment type="cofactor">
    <cofactor evidence="1">
        <name>heme</name>
        <dbReference type="ChEBI" id="CHEBI:30413"/>
    </cofactor>
</comment>
<dbReference type="InterPro" id="IPR036396">
    <property type="entry name" value="Cyt_P450_sf"/>
</dbReference>
<dbReference type="WBParaSite" id="PDA_v2.g19400.t1">
    <property type="protein sequence ID" value="PDA_v2.g19400.t1"/>
    <property type="gene ID" value="PDA_v2.g19400"/>
</dbReference>
<dbReference type="Gene3D" id="1.10.630.10">
    <property type="entry name" value="Cytochrome P450"/>
    <property type="match status" value="1"/>
</dbReference>
<accession>A0A914PN03</accession>
<keyword evidence="5" id="KW-0408">Iron</keyword>
<dbReference type="InterPro" id="IPR002401">
    <property type="entry name" value="Cyt_P450_E_grp-I"/>
</dbReference>
<evidence type="ECO:0000256" key="3">
    <source>
        <dbReference type="ARBA" id="ARBA00022723"/>
    </source>
</evidence>
<reference evidence="8" key="1">
    <citation type="submission" date="2022-11" db="UniProtKB">
        <authorList>
            <consortium name="WormBaseParasite"/>
        </authorList>
    </citation>
    <scope>IDENTIFICATION</scope>
</reference>
<keyword evidence="3" id="KW-0479">Metal-binding</keyword>
<dbReference type="InterPro" id="IPR001128">
    <property type="entry name" value="Cyt_P450"/>
</dbReference>
<organism evidence="7 8">
    <name type="scientific">Panagrolaimus davidi</name>
    <dbReference type="NCBI Taxonomy" id="227884"/>
    <lineage>
        <taxon>Eukaryota</taxon>
        <taxon>Metazoa</taxon>
        <taxon>Ecdysozoa</taxon>
        <taxon>Nematoda</taxon>
        <taxon>Chromadorea</taxon>
        <taxon>Rhabditida</taxon>
        <taxon>Tylenchina</taxon>
        <taxon>Panagrolaimomorpha</taxon>
        <taxon>Panagrolaimoidea</taxon>
        <taxon>Panagrolaimidae</taxon>
        <taxon>Panagrolaimus</taxon>
    </lineage>
</organism>
<dbReference type="PRINTS" id="PR00463">
    <property type="entry name" value="EP450I"/>
</dbReference>
<evidence type="ECO:0000256" key="6">
    <source>
        <dbReference type="ARBA" id="ARBA00023033"/>
    </source>
</evidence>
<evidence type="ECO:0000256" key="1">
    <source>
        <dbReference type="ARBA" id="ARBA00001971"/>
    </source>
</evidence>
<dbReference type="Proteomes" id="UP000887578">
    <property type="component" value="Unplaced"/>
</dbReference>
<sequence length="336" mass="39363">MDVQIQKWKKEYGDIHTIWFGDQAIVTLHDIPTILETFVKDGETYAGRPRQKWDDIIREGNNGVVVSEGPKWRENRRFALHVFRNLGLGRNIMQERVLVEVTSFITDIKDEILNGKQKISIQDTIDISVGSIINNLTFGYRYGKDKKDEFQHVKQFATTLVSQFSNPIYRLMDRDPEYYKKFPICNSYYKYFSAEVQKMKDFFYNLIDEHRKAINLESNEDPTDFVEAYLRQQHKLKMEGGVKENENNFDDAQLYATVLDLWVAGQETTSNTLAWLCAYLIQYPEVQQNLHKELDEVIGNDRIITLDDKSDLNYVNAVIAETQRYCNLGPTNLFHR</sequence>
<dbReference type="PANTHER" id="PTHR24300">
    <property type="entry name" value="CYTOCHROME P450 508A4-RELATED"/>
    <property type="match status" value="1"/>
</dbReference>
<evidence type="ECO:0000256" key="4">
    <source>
        <dbReference type="ARBA" id="ARBA00023002"/>
    </source>
</evidence>
<name>A0A914PN03_9BILA</name>
<dbReference type="PRINTS" id="PR00385">
    <property type="entry name" value="P450"/>
</dbReference>
<comment type="similarity">
    <text evidence="2">Belongs to the cytochrome P450 family.</text>
</comment>
<dbReference type="FunFam" id="1.10.630.10:FF:000036">
    <property type="entry name" value="CYtochrome P450 family"/>
    <property type="match status" value="1"/>
</dbReference>
<dbReference type="GO" id="GO:0005506">
    <property type="term" value="F:iron ion binding"/>
    <property type="evidence" value="ECO:0007669"/>
    <property type="project" value="InterPro"/>
</dbReference>
<keyword evidence="4" id="KW-0560">Oxidoreductase</keyword>
<dbReference type="GO" id="GO:0020037">
    <property type="term" value="F:heme binding"/>
    <property type="evidence" value="ECO:0007669"/>
    <property type="project" value="InterPro"/>
</dbReference>